<accession>A0A9P8VXK6</accession>
<dbReference type="GO" id="GO:0022857">
    <property type="term" value="F:transmembrane transporter activity"/>
    <property type="evidence" value="ECO:0007669"/>
    <property type="project" value="InterPro"/>
</dbReference>
<organism evidence="11 12">
    <name type="scientific">Thelonectria olida</name>
    <dbReference type="NCBI Taxonomy" id="1576542"/>
    <lineage>
        <taxon>Eukaryota</taxon>
        <taxon>Fungi</taxon>
        <taxon>Dikarya</taxon>
        <taxon>Ascomycota</taxon>
        <taxon>Pezizomycotina</taxon>
        <taxon>Sordariomycetes</taxon>
        <taxon>Hypocreomycetidae</taxon>
        <taxon>Hypocreales</taxon>
        <taxon>Nectriaceae</taxon>
        <taxon>Thelonectria</taxon>
    </lineage>
</organism>
<evidence type="ECO:0000256" key="6">
    <source>
        <dbReference type="ARBA" id="ARBA00023136"/>
    </source>
</evidence>
<dbReference type="Proteomes" id="UP000777438">
    <property type="component" value="Unassembled WGS sequence"/>
</dbReference>
<reference evidence="11 12" key="1">
    <citation type="journal article" date="2021" name="Nat. Commun.">
        <title>Genetic determinants of endophytism in the Arabidopsis root mycobiome.</title>
        <authorList>
            <person name="Mesny F."/>
            <person name="Miyauchi S."/>
            <person name="Thiergart T."/>
            <person name="Pickel B."/>
            <person name="Atanasova L."/>
            <person name="Karlsson M."/>
            <person name="Huettel B."/>
            <person name="Barry K.W."/>
            <person name="Haridas S."/>
            <person name="Chen C."/>
            <person name="Bauer D."/>
            <person name="Andreopoulos W."/>
            <person name="Pangilinan J."/>
            <person name="LaButti K."/>
            <person name="Riley R."/>
            <person name="Lipzen A."/>
            <person name="Clum A."/>
            <person name="Drula E."/>
            <person name="Henrissat B."/>
            <person name="Kohler A."/>
            <person name="Grigoriev I.V."/>
            <person name="Martin F.M."/>
            <person name="Hacquard S."/>
        </authorList>
    </citation>
    <scope>NUCLEOTIDE SEQUENCE [LARGE SCALE GENOMIC DNA]</scope>
    <source>
        <strain evidence="11 12">MPI-CAGE-CH-0241</strain>
    </source>
</reference>
<comment type="subcellular location">
    <subcellularLocation>
        <location evidence="1">Membrane</location>
        <topology evidence="1">Multi-pass membrane protein</topology>
    </subcellularLocation>
</comment>
<feature type="transmembrane region" description="Helical" evidence="9">
    <location>
        <begin position="312"/>
        <end position="334"/>
    </location>
</feature>
<dbReference type="Pfam" id="PF07690">
    <property type="entry name" value="MFS_1"/>
    <property type="match status" value="1"/>
</dbReference>
<dbReference type="Gene3D" id="1.20.1250.20">
    <property type="entry name" value="MFS general substrate transporter like domains"/>
    <property type="match status" value="2"/>
</dbReference>
<evidence type="ECO:0000256" key="8">
    <source>
        <dbReference type="SAM" id="MobiDB-lite"/>
    </source>
</evidence>
<name>A0A9P8VXK6_9HYPO</name>
<evidence type="ECO:0000313" key="12">
    <source>
        <dbReference type="Proteomes" id="UP000777438"/>
    </source>
</evidence>
<evidence type="ECO:0000256" key="7">
    <source>
        <dbReference type="ARBA" id="ARBA00023180"/>
    </source>
</evidence>
<dbReference type="SUPFAM" id="SSF103473">
    <property type="entry name" value="MFS general substrate transporter"/>
    <property type="match status" value="1"/>
</dbReference>
<keyword evidence="12" id="KW-1185">Reference proteome</keyword>
<evidence type="ECO:0000313" key="11">
    <source>
        <dbReference type="EMBL" id="KAH6884205.1"/>
    </source>
</evidence>
<dbReference type="PROSITE" id="PS50850">
    <property type="entry name" value="MFS"/>
    <property type="match status" value="1"/>
</dbReference>
<dbReference type="InterPro" id="IPR036259">
    <property type="entry name" value="MFS_trans_sf"/>
</dbReference>
<evidence type="ECO:0000256" key="5">
    <source>
        <dbReference type="ARBA" id="ARBA00022989"/>
    </source>
</evidence>
<keyword evidence="3" id="KW-0813">Transport</keyword>
<dbReference type="EMBL" id="JAGPYM010000021">
    <property type="protein sequence ID" value="KAH6884205.1"/>
    <property type="molecule type" value="Genomic_DNA"/>
</dbReference>
<feature type="transmembrane region" description="Helical" evidence="9">
    <location>
        <begin position="175"/>
        <end position="201"/>
    </location>
</feature>
<feature type="domain" description="Major facilitator superfamily (MFS) profile" evidence="10">
    <location>
        <begin position="48"/>
        <end position="432"/>
    </location>
</feature>
<gene>
    <name evidence="11" type="ORF">B0T10DRAFT_518256</name>
</gene>
<feature type="transmembrane region" description="Helical" evidence="9">
    <location>
        <begin position="143"/>
        <end position="163"/>
    </location>
</feature>
<sequence length="439" mass="46865">MHSNNQPMDRKNAHVSDPADAQLSPRGSDDYPNAPPPLSDYPEGGKQAWLTVAGAWACMFVSFGWVNCVGIFQDYYQANQLRQYTPSEIAWIPSLQIFFMIFGGLFVGKITDDCGPGIPLAFGAFLHVLGLMIVSTANTYFQIILSQAVCSAIGSSMVFYPAVTCVSTWFLKKRGAALGIVVMGSSIGGVVFPVMLINLIPKVGFGWSMRICAFIILALLVVANLTIRCRIPPVKRPFSIVALFRPLTELDFILLTLAIFFFYWGMFIPLTFIVVEARANGFPVHLLEYLVPILNAASIIGRTVPNALADKLGHFNVMIAMSAFTTILILAVWLPTSGTGATIAFAALFGIASGAGIGLTPVLVAAMSPIQDIGVRTGSAFSVSAFAGLTGSPIAGQLVVKSGGSFDNAKIFSGVSCAIATVLYVASRQAVNVQRARKA</sequence>
<keyword evidence="7" id="KW-0325">Glycoprotein</keyword>
<feature type="transmembrane region" description="Helical" evidence="9">
    <location>
        <begin position="207"/>
        <end position="227"/>
    </location>
</feature>
<dbReference type="InterPro" id="IPR011701">
    <property type="entry name" value="MFS"/>
</dbReference>
<dbReference type="GO" id="GO:0016020">
    <property type="term" value="C:membrane"/>
    <property type="evidence" value="ECO:0007669"/>
    <property type="project" value="UniProtKB-SubCell"/>
</dbReference>
<dbReference type="PANTHER" id="PTHR11360">
    <property type="entry name" value="MONOCARBOXYLATE TRANSPORTER"/>
    <property type="match status" value="1"/>
</dbReference>
<feature type="transmembrane region" description="Helical" evidence="9">
    <location>
        <begin position="411"/>
        <end position="431"/>
    </location>
</feature>
<dbReference type="InterPro" id="IPR050327">
    <property type="entry name" value="Proton-linked_MCT"/>
</dbReference>
<feature type="transmembrane region" description="Helical" evidence="9">
    <location>
        <begin position="120"/>
        <end position="137"/>
    </location>
</feature>
<evidence type="ECO:0000256" key="2">
    <source>
        <dbReference type="ARBA" id="ARBA00006727"/>
    </source>
</evidence>
<comment type="similarity">
    <text evidence="2">Belongs to the major facilitator superfamily. Monocarboxylate porter (TC 2.A.1.13) family.</text>
</comment>
<evidence type="ECO:0000256" key="4">
    <source>
        <dbReference type="ARBA" id="ARBA00022692"/>
    </source>
</evidence>
<keyword evidence="5 9" id="KW-1133">Transmembrane helix</keyword>
<feature type="transmembrane region" description="Helical" evidence="9">
    <location>
        <begin position="89"/>
        <end position="108"/>
    </location>
</feature>
<keyword evidence="6 9" id="KW-0472">Membrane</keyword>
<dbReference type="AlphaFoldDB" id="A0A9P8VXK6"/>
<dbReference type="OrthoDB" id="5667at2759"/>
<protein>
    <submittedName>
        <fullName evidence="11">Major facilitator superfamily domain-containing protein</fullName>
    </submittedName>
</protein>
<proteinExistence type="inferred from homology"/>
<feature type="transmembrane region" description="Helical" evidence="9">
    <location>
        <begin position="252"/>
        <end position="275"/>
    </location>
</feature>
<feature type="region of interest" description="Disordered" evidence="8">
    <location>
        <begin position="1"/>
        <end position="38"/>
    </location>
</feature>
<feature type="transmembrane region" description="Helical" evidence="9">
    <location>
        <begin position="340"/>
        <end position="366"/>
    </location>
</feature>
<comment type="caution">
    <text evidence="11">The sequence shown here is derived from an EMBL/GenBank/DDBJ whole genome shotgun (WGS) entry which is preliminary data.</text>
</comment>
<feature type="transmembrane region" description="Helical" evidence="9">
    <location>
        <begin position="378"/>
        <end position="399"/>
    </location>
</feature>
<dbReference type="PANTHER" id="PTHR11360:SF224">
    <property type="entry name" value="MAJOR FACILITATOR SUPERFAMILY (MFS) PROFILE DOMAIN-CONTAINING PROTEIN-RELATED"/>
    <property type="match status" value="1"/>
</dbReference>
<evidence type="ECO:0000256" key="9">
    <source>
        <dbReference type="SAM" id="Phobius"/>
    </source>
</evidence>
<evidence type="ECO:0000256" key="1">
    <source>
        <dbReference type="ARBA" id="ARBA00004141"/>
    </source>
</evidence>
<evidence type="ECO:0000256" key="3">
    <source>
        <dbReference type="ARBA" id="ARBA00022448"/>
    </source>
</evidence>
<feature type="transmembrane region" description="Helical" evidence="9">
    <location>
        <begin position="48"/>
        <end position="66"/>
    </location>
</feature>
<dbReference type="InterPro" id="IPR020846">
    <property type="entry name" value="MFS_dom"/>
</dbReference>
<evidence type="ECO:0000259" key="10">
    <source>
        <dbReference type="PROSITE" id="PS50850"/>
    </source>
</evidence>
<keyword evidence="4 9" id="KW-0812">Transmembrane</keyword>